<name>A0A2V4AHM2_9PSEU</name>
<evidence type="ECO:0000256" key="1">
    <source>
        <dbReference type="SAM" id="MobiDB-lite"/>
    </source>
</evidence>
<dbReference type="AlphaFoldDB" id="A0A2V4AHM2"/>
<proteinExistence type="predicted"/>
<dbReference type="OrthoDB" id="3555895at2"/>
<accession>A0A2V4AHM2</accession>
<dbReference type="Proteomes" id="UP000249915">
    <property type="component" value="Unassembled WGS sequence"/>
</dbReference>
<sequence length="151" mass="16003">MGLDRIWIRTLSDGLVRADQVIGISNHRTPALSGKPGRWLVTASLAVPAGSGTAEGWDMTNLHRTLVQADQEPRQAPEELARLLARLSTMDVAGVVVPVVYGPGRSEVRFDFAPFDSDHSSDHSKGNGAGNGNGNGHPATAERLRDTVAVG</sequence>
<organism evidence="2 3">
    <name type="scientific">Prauserella muralis</name>
    <dbReference type="NCBI Taxonomy" id="588067"/>
    <lineage>
        <taxon>Bacteria</taxon>
        <taxon>Bacillati</taxon>
        <taxon>Actinomycetota</taxon>
        <taxon>Actinomycetes</taxon>
        <taxon>Pseudonocardiales</taxon>
        <taxon>Pseudonocardiaceae</taxon>
        <taxon>Prauserella</taxon>
    </lineage>
</organism>
<evidence type="ECO:0000313" key="3">
    <source>
        <dbReference type="Proteomes" id="UP000249915"/>
    </source>
</evidence>
<keyword evidence="3" id="KW-1185">Reference proteome</keyword>
<evidence type="ECO:0000313" key="2">
    <source>
        <dbReference type="EMBL" id="PXY19398.1"/>
    </source>
</evidence>
<protein>
    <submittedName>
        <fullName evidence="2">Uncharacterized protein</fullName>
    </submittedName>
</protein>
<gene>
    <name evidence="2" type="ORF">BAY60_32135</name>
</gene>
<reference evidence="2 3" key="1">
    <citation type="submission" date="2016-07" db="EMBL/GenBank/DDBJ databases">
        <title>Draft genome sequence of Prauserella muralis DSM 45305, isolated from a mould-covered wall in an indoor environment.</title>
        <authorList>
            <person name="Ruckert C."/>
            <person name="Albersmeier A."/>
            <person name="Jiang C.-L."/>
            <person name="Jiang Y."/>
            <person name="Kalinowski J."/>
            <person name="Schneider O."/>
            <person name="Winkler A."/>
            <person name="Zotchev S.B."/>
        </authorList>
    </citation>
    <scope>NUCLEOTIDE SEQUENCE [LARGE SCALE GENOMIC DNA]</scope>
    <source>
        <strain evidence="2 3">DSM 45305</strain>
    </source>
</reference>
<feature type="region of interest" description="Disordered" evidence="1">
    <location>
        <begin position="112"/>
        <end position="151"/>
    </location>
</feature>
<feature type="compositionally biased region" description="Basic and acidic residues" evidence="1">
    <location>
        <begin position="112"/>
        <end position="125"/>
    </location>
</feature>
<comment type="caution">
    <text evidence="2">The sequence shown here is derived from an EMBL/GenBank/DDBJ whole genome shotgun (WGS) entry which is preliminary data.</text>
</comment>
<dbReference type="EMBL" id="MASW01000007">
    <property type="protein sequence ID" value="PXY19398.1"/>
    <property type="molecule type" value="Genomic_DNA"/>
</dbReference>
<dbReference type="RefSeq" id="WP_112285328.1">
    <property type="nucleotide sequence ID" value="NZ_MASW01000007.1"/>
</dbReference>
<feature type="compositionally biased region" description="Basic and acidic residues" evidence="1">
    <location>
        <begin position="140"/>
        <end position="151"/>
    </location>
</feature>